<accession>A0A8S5LU08</accession>
<organism evidence="1">
    <name type="scientific">Myoviridae sp. ctzA421</name>
    <dbReference type="NCBI Taxonomy" id="2826719"/>
    <lineage>
        <taxon>Viruses</taxon>
        <taxon>Duplodnaviria</taxon>
        <taxon>Heunggongvirae</taxon>
        <taxon>Uroviricota</taxon>
        <taxon>Caudoviricetes</taxon>
    </lineage>
</organism>
<dbReference type="EMBL" id="BK014737">
    <property type="protein sequence ID" value="DAD73494.1"/>
    <property type="molecule type" value="Genomic_DNA"/>
</dbReference>
<proteinExistence type="predicted"/>
<name>A0A8S5LU08_9CAUD</name>
<sequence>MLKPPLRRFFYASILRKSQFNTCVIRNLILLSTP</sequence>
<protein>
    <submittedName>
        <fullName evidence="1">Uncharacterized protein</fullName>
    </submittedName>
</protein>
<evidence type="ECO:0000313" key="1">
    <source>
        <dbReference type="EMBL" id="DAD73494.1"/>
    </source>
</evidence>
<reference evidence="1" key="1">
    <citation type="journal article" date="2021" name="Proc. Natl. Acad. Sci. U.S.A.">
        <title>A Catalog of Tens of Thousands of Viruses from Human Metagenomes Reveals Hidden Associations with Chronic Diseases.</title>
        <authorList>
            <person name="Tisza M.J."/>
            <person name="Buck C.B."/>
        </authorList>
    </citation>
    <scope>NUCLEOTIDE SEQUENCE</scope>
    <source>
        <strain evidence="1">CtzA421</strain>
    </source>
</reference>